<evidence type="ECO:0000313" key="2">
    <source>
        <dbReference type="EMBL" id="QHU19017.1"/>
    </source>
</evidence>
<dbReference type="EMBL" id="MN740943">
    <property type="protein sequence ID" value="QHU19017.1"/>
    <property type="molecule type" value="Genomic_DNA"/>
</dbReference>
<protein>
    <recommendedName>
        <fullName evidence="3">CPW-WPC domain-containing protein</fullName>
    </recommendedName>
</protein>
<name>A0A6C0KQM5_9ZZZZ</name>
<accession>A0A6C0KQM5</accession>
<feature type="transmembrane region" description="Helical" evidence="1">
    <location>
        <begin position="6"/>
        <end position="26"/>
    </location>
</feature>
<sequence>MNFQKIILIIAIIVLIIILVLIGIALSKSTNSETWPPVVGECPDYWVDMSGNGEACFNSHSLGKCNIPSENDKATMNFNQAPYNTDNGICSKYKWASNCNITWDGITSGVKNPCDTTTPTS</sequence>
<evidence type="ECO:0008006" key="3">
    <source>
        <dbReference type="Google" id="ProtNLM"/>
    </source>
</evidence>
<keyword evidence="1" id="KW-1133">Transmembrane helix</keyword>
<evidence type="ECO:0000256" key="1">
    <source>
        <dbReference type="SAM" id="Phobius"/>
    </source>
</evidence>
<proteinExistence type="predicted"/>
<reference evidence="2" key="1">
    <citation type="journal article" date="2020" name="Nature">
        <title>Giant virus diversity and host interactions through global metagenomics.</title>
        <authorList>
            <person name="Schulz F."/>
            <person name="Roux S."/>
            <person name="Paez-Espino D."/>
            <person name="Jungbluth S."/>
            <person name="Walsh D.A."/>
            <person name="Denef V.J."/>
            <person name="McMahon K.D."/>
            <person name="Konstantinidis K.T."/>
            <person name="Eloe-Fadrosh E.A."/>
            <person name="Kyrpides N.C."/>
            <person name="Woyke T."/>
        </authorList>
    </citation>
    <scope>NUCLEOTIDE SEQUENCE</scope>
    <source>
        <strain evidence="2">GVMAG-S-3300013014-104</strain>
    </source>
</reference>
<dbReference type="AlphaFoldDB" id="A0A6C0KQM5"/>
<keyword evidence="1" id="KW-0812">Transmembrane</keyword>
<organism evidence="2">
    <name type="scientific">viral metagenome</name>
    <dbReference type="NCBI Taxonomy" id="1070528"/>
    <lineage>
        <taxon>unclassified sequences</taxon>
        <taxon>metagenomes</taxon>
        <taxon>organismal metagenomes</taxon>
    </lineage>
</organism>
<keyword evidence="1" id="KW-0472">Membrane</keyword>